<accession>A0A5B7GP56</accession>
<protein>
    <submittedName>
        <fullName evidence="1">Uncharacterized protein</fullName>
    </submittedName>
</protein>
<evidence type="ECO:0000313" key="1">
    <source>
        <dbReference type="EMBL" id="MPC59399.1"/>
    </source>
</evidence>
<comment type="caution">
    <text evidence="1">The sequence shown here is derived from an EMBL/GenBank/DDBJ whole genome shotgun (WGS) entry which is preliminary data.</text>
</comment>
<evidence type="ECO:0000313" key="2">
    <source>
        <dbReference type="Proteomes" id="UP000324222"/>
    </source>
</evidence>
<sequence>MSPTDDSLIVGISFTPIKTSPERLWSRRIILHFSSEEYFTSLSCNLVKKVSRYSVFLRNSDTIGDKEADVDNVTPPVI</sequence>
<dbReference type="EMBL" id="VSRR010016532">
    <property type="protein sequence ID" value="MPC59399.1"/>
    <property type="molecule type" value="Genomic_DNA"/>
</dbReference>
<gene>
    <name evidence="1" type="ORF">E2C01_053418</name>
</gene>
<proteinExistence type="predicted"/>
<name>A0A5B7GP56_PORTR</name>
<dbReference type="Proteomes" id="UP000324222">
    <property type="component" value="Unassembled WGS sequence"/>
</dbReference>
<dbReference type="AlphaFoldDB" id="A0A5B7GP56"/>
<reference evidence="1 2" key="1">
    <citation type="submission" date="2019-05" db="EMBL/GenBank/DDBJ databases">
        <title>Another draft genome of Portunus trituberculatus and its Hox gene families provides insights of decapod evolution.</title>
        <authorList>
            <person name="Jeong J.-H."/>
            <person name="Song I."/>
            <person name="Kim S."/>
            <person name="Choi T."/>
            <person name="Kim D."/>
            <person name="Ryu S."/>
            <person name="Kim W."/>
        </authorList>
    </citation>
    <scope>NUCLEOTIDE SEQUENCE [LARGE SCALE GENOMIC DNA]</scope>
    <source>
        <tissue evidence="1">Muscle</tissue>
    </source>
</reference>
<keyword evidence="2" id="KW-1185">Reference proteome</keyword>
<organism evidence="1 2">
    <name type="scientific">Portunus trituberculatus</name>
    <name type="common">Swimming crab</name>
    <name type="synonym">Neptunus trituberculatus</name>
    <dbReference type="NCBI Taxonomy" id="210409"/>
    <lineage>
        <taxon>Eukaryota</taxon>
        <taxon>Metazoa</taxon>
        <taxon>Ecdysozoa</taxon>
        <taxon>Arthropoda</taxon>
        <taxon>Crustacea</taxon>
        <taxon>Multicrustacea</taxon>
        <taxon>Malacostraca</taxon>
        <taxon>Eumalacostraca</taxon>
        <taxon>Eucarida</taxon>
        <taxon>Decapoda</taxon>
        <taxon>Pleocyemata</taxon>
        <taxon>Brachyura</taxon>
        <taxon>Eubrachyura</taxon>
        <taxon>Portunoidea</taxon>
        <taxon>Portunidae</taxon>
        <taxon>Portuninae</taxon>
        <taxon>Portunus</taxon>
    </lineage>
</organism>